<organism evidence="2 3">
    <name type="scientific">Microvirga vignae</name>
    <dbReference type="NCBI Taxonomy" id="1225564"/>
    <lineage>
        <taxon>Bacteria</taxon>
        <taxon>Pseudomonadati</taxon>
        <taxon>Pseudomonadota</taxon>
        <taxon>Alphaproteobacteria</taxon>
        <taxon>Hyphomicrobiales</taxon>
        <taxon>Methylobacteriaceae</taxon>
        <taxon>Microvirga</taxon>
    </lineage>
</organism>
<evidence type="ECO:0000313" key="3">
    <source>
        <dbReference type="Proteomes" id="UP000035489"/>
    </source>
</evidence>
<evidence type="ECO:0000313" key="2">
    <source>
        <dbReference type="EMBL" id="KLK91005.1"/>
    </source>
</evidence>
<dbReference type="STRING" id="1225564.AA309_22785"/>
<dbReference type="Pfam" id="PF00929">
    <property type="entry name" value="RNase_T"/>
    <property type="match status" value="1"/>
</dbReference>
<dbReference type="SMART" id="SM00479">
    <property type="entry name" value="EXOIII"/>
    <property type="match status" value="1"/>
</dbReference>
<dbReference type="OrthoDB" id="7822240at2"/>
<sequence>MTIYSDKPIRFRVLDLETTGTSPDDAVVEIAAVDLIGREVVPIGSDLVRPHIKIPPQASAVHHLTGEDVGHCRPLEELLPHYLDYFRDADIDVFASHNWRFDGQWLGDKLDRRPVICTYKCALRVWPDAPAHSNQALRYWLRPKGSCSVFASNAHRALPDAYVTVFLLRELLELATVEELVAWTMEPAILPRVTFGKHRGMPWSEVPADYLAWVAEKSDLNDDVKFTAEHYRRLR</sequence>
<proteinExistence type="predicted"/>
<dbReference type="Proteomes" id="UP000035489">
    <property type="component" value="Unassembled WGS sequence"/>
</dbReference>
<dbReference type="PATRIC" id="fig|1225564.3.peg.5945"/>
<dbReference type="SUPFAM" id="SSF53098">
    <property type="entry name" value="Ribonuclease H-like"/>
    <property type="match status" value="1"/>
</dbReference>
<dbReference type="GO" id="GO:0045004">
    <property type="term" value="P:DNA replication proofreading"/>
    <property type="evidence" value="ECO:0007669"/>
    <property type="project" value="TreeGrafter"/>
</dbReference>
<accession>A0A0H1R6X1</accession>
<protein>
    <recommendedName>
        <fullName evidence="1">Exonuclease domain-containing protein</fullName>
    </recommendedName>
</protein>
<keyword evidence="3" id="KW-1185">Reference proteome</keyword>
<dbReference type="InterPro" id="IPR036397">
    <property type="entry name" value="RNaseH_sf"/>
</dbReference>
<dbReference type="InterPro" id="IPR013520">
    <property type="entry name" value="Ribonucl_H"/>
</dbReference>
<dbReference type="EMBL" id="LCYG01000062">
    <property type="protein sequence ID" value="KLK91005.1"/>
    <property type="molecule type" value="Genomic_DNA"/>
</dbReference>
<feature type="domain" description="Exonuclease" evidence="1">
    <location>
        <begin position="10"/>
        <end position="177"/>
    </location>
</feature>
<dbReference type="GO" id="GO:0003676">
    <property type="term" value="F:nucleic acid binding"/>
    <property type="evidence" value="ECO:0007669"/>
    <property type="project" value="InterPro"/>
</dbReference>
<dbReference type="InterPro" id="IPR012337">
    <property type="entry name" value="RNaseH-like_sf"/>
</dbReference>
<dbReference type="RefSeq" id="WP_047191317.1">
    <property type="nucleotide sequence ID" value="NZ_LCYG01000062.1"/>
</dbReference>
<reference evidence="2 3" key="1">
    <citation type="submission" date="2015-05" db="EMBL/GenBank/DDBJ databases">
        <title>Draft genome sequence of Microvirga vignae strain BR3299, a novel nitrogen fixing bacteria isolated from Brazil semi-aired region.</title>
        <authorList>
            <person name="Zilli J.E."/>
            <person name="Passos S.R."/>
            <person name="Leite J."/>
            <person name="Baldani J.I."/>
            <person name="Xavier G.R."/>
            <person name="Rumjaneck N.G."/>
            <person name="Simoes-Araujo J.L."/>
        </authorList>
    </citation>
    <scope>NUCLEOTIDE SEQUENCE [LARGE SCALE GENOMIC DNA]</scope>
    <source>
        <strain evidence="2 3">BR3299</strain>
    </source>
</reference>
<dbReference type="GO" id="GO:0005829">
    <property type="term" value="C:cytosol"/>
    <property type="evidence" value="ECO:0007669"/>
    <property type="project" value="TreeGrafter"/>
</dbReference>
<gene>
    <name evidence="2" type="ORF">AA309_22785</name>
</gene>
<dbReference type="Gene3D" id="3.30.420.10">
    <property type="entry name" value="Ribonuclease H-like superfamily/Ribonuclease H"/>
    <property type="match status" value="1"/>
</dbReference>
<comment type="caution">
    <text evidence="2">The sequence shown here is derived from an EMBL/GenBank/DDBJ whole genome shotgun (WGS) entry which is preliminary data.</text>
</comment>
<dbReference type="PANTHER" id="PTHR30231">
    <property type="entry name" value="DNA POLYMERASE III SUBUNIT EPSILON"/>
    <property type="match status" value="1"/>
</dbReference>
<name>A0A0H1R6X1_9HYPH</name>
<dbReference type="AlphaFoldDB" id="A0A0H1R6X1"/>
<evidence type="ECO:0000259" key="1">
    <source>
        <dbReference type="SMART" id="SM00479"/>
    </source>
</evidence>
<dbReference type="PANTHER" id="PTHR30231:SF41">
    <property type="entry name" value="DNA POLYMERASE III SUBUNIT EPSILON"/>
    <property type="match status" value="1"/>
</dbReference>
<dbReference type="GO" id="GO:0008408">
    <property type="term" value="F:3'-5' exonuclease activity"/>
    <property type="evidence" value="ECO:0007669"/>
    <property type="project" value="TreeGrafter"/>
</dbReference>
<dbReference type="CDD" id="cd06127">
    <property type="entry name" value="DEDDh"/>
    <property type="match status" value="1"/>
</dbReference>